<gene>
    <name evidence="3" type="ORF">ATL39_3051</name>
</gene>
<feature type="compositionally biased region" description="Basic and acidic residues" evidence="1">
    <location>
        <begin position="48"/>
        <end position="66"/>
    </location>
</feature>
<evidence type="ECO:0000256" key="2">
    <source>
        <dbReference type="SAM" id="Phobius"/>
    </source>
</evidence>
<dbReference type="Proteomes" id="UP000285120">
    <property type="component" value="Unassembled WGS sequence"/>
</dbReference>
<dbReference type="OrthoDB" id="2967419at2"/>
<feature type="region of interest" description="Disordered" evidence="1">
    <location>
        <begin position="36"/>
        <end position="66"/>
    </location>
</feature>
<evidence type="ECO:0000256" key="1">
    <source>
        <dbReference type="SAM" id="MobiDB-lite"/>
    </source>
</evidence>
<feature type="compositionally biased region" description="Basic and acidic residues" evidence="1">
    <location>
        <begin position="114"/>
        <end position="141"/>
    </location>
</feature>
<feature type="region of interest" description="Disordered" evidence="1">
    <location>
        <begin position="98"/>
        <end position="173"/>
    </location>
</feature>
<accession>A0A419UWW4</accession>
<evidence type="ECO:0000313" key="4">
    <source>
        <dbReference type="Proteomes" id="UP000285120"/>
    </source>
</evidence>
<dbReference type="RefSeq" id="WP_120194185.1">
    <property type="nucleotide sequence ID" value="NZ_RAPK01000011.1"/>
</dbReference>
<keyword evidence="2" id="KW-0812">Transmembrane</keyword>
<dbReference type="AlphaFoldDB" id="A0A419UWW4"/>
<sequence length="173" mass="18837">MTMNQEKTPTDKKKKTAPVALLSIAAIGGGVMWLTKRSRSSSTSDGSGLKEKAKEANNQVDKEELKNRSKRVGTLVKTIATSLQEIYEKQGKDLMQQAQQVKEQAEHVASTAKEAGEELKEVKETTVQETKEEIQGAKEDVQGATEAAQEDHSSSTNKDSSTATSRQADEKNV</sequence>
<reference evidence="3 4" key="1">
    <citation type="submission" date="2018-09" db="EMBL/GenBank/DDBJ databases">
        <title>Genomic Encyclopedia of Archaeal and Bacterial Type Strains, Phase II (KMG-II): from individual species to whole genera.</title>
        <authorList>
            <person name="Goeker M."/>
        </authorList>
    </citation>
    <scope>NUCLEOTIDE SEQUENCE [LARGE SCALE GENOMIC DNA]</scope>
    <source>
        <strain evidence="3 4">DSM 17008</strain>
    </source>
</reference>
<feature type="compositionally biased region" description="Polar residues" evidence="1">
    <location>
        <begin position="154"/>
        <end position="166"/>
    </location>
</feature>
<proteinExistence type="predicted"/>
<organism evidence="3 4">
    <name type="scientific">Sinobaca qinghaiensis</name>
    <dbReference type="NCBI Taxonomy" id="342944"/>
    <lineage>
        <taxon>Bacteria</taxon>
        <taxon>Bacillati</taxon>
        <taxon>Bacillota</taxon>
        <taxon>Bacilli</taxon>
        <taxon>Bacillales</taxon>
        <taxon>Sporolactobacillaceae</taxon>
        <taxon>Sinobaca</taxon>
    </lineage>
</organism>
<keyword evidence="2" id="KW-0472">Membrane</keyword>
<feature type="transmembrane region" description="Helical" evidence="2">
    <location>
        <begin position="16"/>
        <end position="34"/>
    </location>
</feature>
<dbReference type="EMBL" id="RAPK01000011">
    <property type="protein sequence ID" value="RKD69627.1"/>
    <property type="molecule type" value="Genomic_DNA"/>
</dbReference>
<name>A0A419UWW4_9BACL</name>
<comment type="caution">
    <text evidence="3">The sequence shown here is derived from an EMBL/GenBank/DDBJ whole genome shotgun (WGS) entry which is preliminary data.</text>
</comment>
<keyword evidence="4" id="KW-1185">Reference proteome</keyword>
<keyword evidence="2" id="KW-1133">Transmembrane helix</keyword>
<evidence type="ECO:0000313" key="3">
    <source>
        <dbReference type="EMBL" id="RKD69627.1"/>
    </source>
</evidence>
<protein>
    <submittedName>
        <fullName evidence="3">Uncharacterized protein</fullName>
    </submittedName>
</protein>